<feature type="region of interest" description="Disordered" evidence="1">
    <location>
        <begin position="492"/>
        <end position="520"/>
    </location>
</feature>
<reference evidence="2 3" key="1">
    <citation type="journal article" date="2014" name="PLoS Genet.">
        <title>The Genome of Spironucleus salmonicida Highlights a Fish Pathogen Adapted to Fluctuating Environments.</title>
        <authorList>
            <person name="Xu F."/>
            <person name="Jerlstrom-Hultqvist J."/>
            <person name="Einarsson E."/>
            <person name="Astvaldsson A."/>
            <person name="Svard S.G."/>
            <person name="Andersson J.O."/>
        </authorList>
    </citation>
    <scope>NUCLEOTIDE SEQUENCE</scope>
    <source>
        <strain evidence="3">ATCC 50377</strain>
    </source>
</reference>
<feature type="compositionally biased region" description="Acidic residues" evidence="1">
    <location>
        <begin position="492"/>
        <end position="512"/>
    </location>
</feature>
<reference evidence="3" key="2">
    <citation type="submission" date="2020-12" db="EMBL/GenBank/DDBJ databases">
        <title>New Spironucleus salmonicida genome in near-complete chromosomes.</title>
        <authorList>
            <person name="Xu F."/>
            <person name="Kurt Z."/>
            <person name="Jimenez-Gonzalez A."/>
            <person name="Astvaldsson A."/>
            <person name="Andersson J.O."/>
            <person name="Svard S.G."/>
        </authorList>
    </citation>
    <scope>NUCLEOTIDE SEQUENCE</scope>
    <source>
        <strain evidence="3">ATCC 50377</strain>
    </source>
</reference>
<organism evidence="2">
    <name type="scientific">Spironucleus salmonicida</name>
    <dbReference type="NCBI Taxonomy" id="348837"/>
    <lineage>
        <taxon>Eukaryota</taxon>
        <taxon>Metamonada</taxon>
        <taxon>Diplomonadida</taxon>
        <taxon>Hexamitidae</taxon>
        <taxon>Hexamitinae</taxon>
        <taxon>Spironucleus</taxon>
    </lineage>
</organism>
<keyword evidence="4" id="KW-1185">Reference proteome</keyword>
<protein>
    <submittedName>
        <fullName evidence="2">Uncharacterized protein</fullName>
    </submittedName>
</protein>
<evidence type="ECO:0000313" key="4">
    <source>
        <dbReference type="Proteomes" id="UP000018208"/>
    </source>
</evidence>
<dbReference type="VEuPathDB" id="GiardiaDB:SS50377_26570"/>
<dbReference type="EMBL" id="KI546170">
    <property type="protein sequence ID" value="EST41424.1"/>
    <property type="molecule type" value="Genomic_DNA"/>
</dbReference>
<evidence type="ECO:0000256" key="1">
    <source>
        <dbReference type="SAM" id="MobiDB-lite"/>
    </source>
</evidence>
<name>V6LL68_9EUKA</name>
<evidence type="ECO:0000313" key="3">
    <source>
        <dbReference type="EMBL" id="KAH0572360.1"/>
    </source>
</evidence>
<evidence type="ECO:0000313" key="2">
    <source>
        <dbReference type="EMBL" id="EST41424.1"/>
    </source>
</evidence>
<dbReference type="EMBL" id="AUWU02000006">
    <property type="protein sequence ID" value="KAH0572360.1"/>
    <property type="molecule type" value="Genomic_DNA"/>
</dbReference>
<dbReference type="AlphaFoldDB" id="V6LL68"/>
<accession>V6LL68</accession>
<proteinExistence type="predicted"/>
<sequence>MSQLSSDYSDGSFASENETTNIKITPQLLKGLKTHPDPSLYLQHATSPQAQKDILIILTELAVNTDSLPTHLSATTPFSTNQTLFFALIIKNKHLFTSENYSKLLKVVLPLPSCPAKIAFLQIAFQSLQSIDLFKSFLKLTPLNQSSHAAAILNFQDSSFILKFHSSVYKQLISHINFCQSGKGTLFWSGQKASKMDKSKSGLKIELVFNDKIMLILQLLIVSANTQELEFGVSQIIEQFTTTMIHFKTHFAAILKLYRLMSKSFTGYFSIQNQLINMFIHTIKPLPYAAFTVNINQYRGKMFDQNGKMKFFETLVHPKGLVDSSFWHEQLQLEIVKTLVIYYQNVCGFDKFDAYRLICLPEASNWLISILSQVGEALAGGCIAPGFNVKFSFGKVQKSHVPVYQKEIKRIRNAIVTDCDAIKLIRSQADDKELDRIFVDGYVTDGLQQKLRELRQNSEILKLSIIGKNEEGQDATEMKFEPIIEDQIQQPEEEFEAEEQNFSELENNPEGEDIVRELKL</sequence>
<gene>
    <name evidence="2" type="ORF">SS50377_19141</name>
    <name evidence="3" type="ORF">SS50377_26570</name>
</gene>
<dbReference type="Proteomes" id="UP000018208">
    <property type="component" value="Unassembled WGS sequence"/>
</dbReference>